<organism evidence="8 9">
    <name type="scientific">Branchiostoma belcheri</name>
    <name type="common">Amphioxus</name>
    <dbReference type="NCBI Taxonomy" id="7741"/>
    <lineage>
        <taxon>Eukaryota</taxon>
        <taxon>Metazoa</taxon>
        <taxon>Chordata</taxon>
        <taxon>Cephalochordata</taxon>
        <taxon>Leptocardii</taxon>
        <taxon>Amphioxiformes</taxon>
        <taxon>Branchiostomatidae</taxon>
        <taxon>Branchiostoma</taxon>
    </lineage>
</organism>
<evidence type="ECO:0000313" key="9">
    <source>
        <dbReference type="RefSeq" id="XP_019631523.1"/>
    </source>
</evidence>
<feature type="transmembrane region" description="Helical" evidence="6">
    <location>
        <begin position="34"/>
        <end position="52"/>
    </location>
</feature>
<dbReference type="GeneID" id="109475351"/>
<dbReference type="AlphaFoldDB" id="A0A6P4Z4L3"/>
<proteinExistence type="predicted"/>
<protein>
    <submittedName>
        <fullName evidence="9">Transmembrane protein 56-like</fullName>
    </submittedName>
</protein>
<sequence length="201" mass="22742">MSLFISPLVGFIGLYLFLFSDVIAPDVIRQEVPLLKLAVCILLGYLIADFGIRAANPASDVCDWSMFLHHVLTLYAGHSSAASADLPYYQVLWTLMELPNIFNCLRVILKELGQKTSLIYVLNGLALTLVTFLTNVAPIPLFWYHMIPLVQSEAFSEVTFGMKVATFVLSPIMHILQCFWFFKVCRGAFEYFFGKTVRKQN</sequence>
<name>A0A6P4Z4L3_BRABE</name>
<keyword evidence="3 6" id="KW-1133">Transmembrane helix</keyword>
<feature type="domain" description="TLC" evidence="7">
    <location>
        <begin position="1"/>
        <end position="193"/>
    </location>
</feature>
<evidence type="ECO:0000256" key="4">
    <source>
        <dbReference type="ARBA" id="ARBA00023136"/>
    </source>
</evidence>
<dbReference type="Proteomes" id="UP000515135">
    <property type="component" value="Unplaced"/>
</dbReference>
<gene>
    <name evidence="9" type="primary">LOC109475351</name>
</gene>
<evidence type="ECO:0000256" key="1">
    <source>
        <dbReference type="ARBA" id="ARBA00004141"/>
    </source>
</evidence>
<dbReference type="InterPro" id="IPR050846">
    <property type="entry name" value="TLCD"/>
</dbReference>
<feature type="transmembrane region" description="Helical" evidence="6">
    <location>
        <begin position="164"/>
        <end position="182"/>
    </location>
</feature>
<evidence type="ECO:0000259" key="7">
    <source>
        <dbReference type="PROSITE" id="PS50922"/>
    </source>
</evidence>
<keyword evidence="8" id="KW-1185">Reference proteome</keyword>
<dbReference type="OrthoDB" id="10266980at2759"/>
<evidence type="ECO:0000313" key="8">
    <source>
        <dbReference type="Proteomes" id="UP000515135"/>
    </source>
</evidence>
<dbReference type="RefSeq" id="XP_019631523.1">
    <property type="nucleotide sequence ID" value="XM_019775964.1"/>
</dbReference>
<feature type="transmembrane region" description="Helical" evidence="6">
    <location>
        <begin position="121"/>
        <end position="144"/>
    </location>
</feature>
<dbReference type="KEGG" id="bbel:109475351"/>
<accession>A0A6P4Z4L3</accession>
<dbReference type="GO" id="GO:0016020">
    <property type="term" value="C:membrane"/>
    <property type="evidence" value="ECO:0007669"/>
    <property type="project" value="UniProtKB-SubCell"/>
</dbReference>
<dbReference type="Pfam" id="PF03798">
    <property type="entry name" value="TRAM_LAG1_CLN8"/>
    <property type="match status" value="1"/>
</dbReference>
<keyword evidence="4 5" id="KW-0472">Membrane</keyword>
<dbReference type="PANTHER" id="PTHR13439">
    <property type="entry name" value="CT120 PROTEIN"/>
    <property type="match status" value="1"/>
</dbReference>
<keyword evidence="2 5" id="KW-0812">Transmembrane</keyword>
<reference evidence="9" key="1">
    <citation type="submission" date="2025-08" db="UniProtKB">
        <authorList>
            <consortium name="RefSeq"/>
        </authorList>
    </citation>
    <scope>IDENTIFICATION</scope>
    <source>
        <tissue evidence="9">Gonad</tissue>
    </source>
</reference>
<dbReference type="InterPro" id="IPR006634">
    <property type="entry name" value="TLC-dom"/>
</dbReference>
<comment type="subcellular location">
    <subcellularLocation>
        <location evidence="1">Membrane</location>
        <topology evidence="1">Multi-pass membrane protein</topology>
    </subcellularLocation>
</comment>
<dbReference type="GO" id="GO:0055088">
    <property type="term" value="P:lipid homeostasis"/>
    <property type="evidence" value="ECO:0007669"/>
    <property type="project" value="TreeGrafter"/>
</dbReference>
<evidence type="ECO:0000256" key="5">
    <source>
        <dbReference type="PROSITE-ProRule" id="PRU00205"/>
    </source>
</evidence>
<evidence type="ECO:0000256" key="2">
    <source>
        <dbReference type="ARBA" id="ARBA00022692"/>
    </source>
</evidence>
<evidence type="ECO:0000256" key="6">
    <source>
        <dbReference type="SAM" id="Phobius"/>
    </source>
</evidence>
<evidence type="ECO:0000256" key="3">
    <source>
        <dbReference type="ARBA" id="ARBA00022989"/>
    </source>
</evidence>
<dbReference type="GO" id="GO:0005783">
    <property type="term" value="C:endoplasmic reticulum"/>
    <property type="evidence" value="ECO:0007669"/>
    <property type="project" value="TreeGrafter"/>
</dbReference>
<dbReference type="SMART" id="SM00724">
    <property type="entry name" value="TLC"/>
    <property type="match status" value="1"/>
</dbReference>
<feature type="transmembrane region" description="Helical" evidence="6">
    <location>
        <begin position="7"/>
        <end position="28"/>
    </location>
</feature>
<dbReference type="PANTHER" id="PTHR13439:SF0">
    <property type="entry name" value="TOPOISOMERASE I DAMAGE AFFECTED PROTEIN 4"/>
    <property type="match status" value="1"/>
</dbReference>
<dbReference type="PROSITE" id="PS50922">
    <property type="entry name" value="TLC"/>
    <property type="match status" value="1"/>
</dbReference>